<dbReference type="Proteomes" id="UP000041314">
    <property type="component" value="Unassembled WGS sequence"/>
</dbReference>
<protein>
    <submittedName>
        <fullName evidence="1">Uncharacterized protein</fullName>
    </submittedName>
</protein>
<evidence type="ECO:0000313" key="1">
    <source>
        <dbReference type="EMBL" id="CNT67845.1"/>
    </source>
</evidence>
<reference evidence="1 2" key="1">
    <citation type="submission" date="2015-03" db="EMBL/GenBank/DDBJ databases">
        <authorList>
            <consortium name="Pathogen Informatics"/>
        </authorList>
    </citation>
    <scope>NUCLEOTIDE SEQUENCE [LARGE SCALE GENOMIC DNA]</scope>
    <source>
        <strain evidence="1 2">A1104</strain>
    </source>
</reference>
<gene>
    <name evidence="1" type="ORF">ERS008198_00651</name>
</gene>
<accession>A0A655BPW5</accession>
<name>A0A655BPW5_SALET</name>
<proteinExistence type="predicted"/>
<dbReference type="AlphaFoldDB" id="A0A655BPW5"/>
<evidence type="ECO:0000313" key="2">
    <source>
        <dbReference type="Proteomes" id="UP000041314"/>
    </source>
</evidence>
<dbReference type="EMBL" id="CQPA01000003">
    <property type="protein sequence ID" value="CNT67845.1"/>
    <property type="molecule type" value="Genomic_DNA"/>
</dbReference>
<sequence length="49" mass="5522">MFLVRGGKKLLVQLPVLFSAEDDINQLPKASLRGLLIKCGEKHRKVMTE</sequence>
<organism evidence="1 2">
    <name type="scientific">Salmonella enterica subsp. enterica serovar Bovismorbificans</name>
    <dbReference type="NCBI Taxonomy" id="58097"/>
    <lineage>
        <taxon>Bacteria</taxon>
        <taxon>Pseudomonadati</taxon>
        <taxon>Pseudomonadota</taxon>
        <taxon>Gammaproteobacteria</taxon>
        <taxon>Enterobacterales</taxon>
        <taxon>Enterobacteriaceae</taxon>
        <taxon>Salmonella</taxon>
    </lineage>
</organism>